<dbReference type="GO" id="GO:0018845">
    <property type="term" value="F:2-hydroxychromene-2-carboxylate isomerase activity"/>
    <property type="evidence" value="ECO:0007669"/>
    <property type="project" value="UniProtKB-UniRule"/>
</dbReference>
<evidence type="ECO:0000256" key="1">
    <source>
        <dbReference type="PIRNR" id="PIRNR006386"/>
    </source>
</evidence>
<sequence length="238" mass="26134">MKHIVFYLDFISPYAWLAFAQLPRTLQGLSYSVSYRPMLLGALIKHHQSKAPAEIPAKRTWTYRHVRWLAHQQGVPLQMPQEHPFNPLPLLRLSVACGLSGGGPAAGGDPNRLVCETVFQHVWRDGLDANDPARLSALREQLMGPVAARGGPVFTPEDEAVKNRLRSNTDEAVAMGAFGAPSFVVQEGGGPRLFWGLDSLPMLRACLEGDPWFERDDTSQASMPARSALSAAAPQQQQ</sequence>
<dbReference type="Proteomes" id="UP000016368">
    <property type="component" value="Unassembled WGS sequence"/>
</dbReference>
<dbReference type="InterPro" id="IPR051924">
    <property type="entry name" value="GST_Kappa/NadH"/>
</dbReference>
<dbReference type="EMBL" id="AEGR01000060">
    <property type="protein sequence ID" value="EGI76597.1"/>
    <property type="molecule type" value="Genomic_DNA"/>
</dbReference>
<organism evidence="5 6">
    <name type="scientific">Hylemonella gracilis ATCC 19624</name>
    <dbReference type="NCBI Taxonomy" id="887062"/>
    <lineage>
        <taxon>Bacteria</taxon>
        <taxon>Pseudomonadati</taxon>
        <taxon>Pseudomonadota</taxon>
        <taxon>Betaproteobacteria</taxon>
        <taxon>Burkholderiales</taxon>
        <taxon>Comamonadaceae</taxon>
        <taxon>Hylemonella</taxon>
    </lineage>
</organism>
<gene>
    <name evidence="5" type="ORF">HGR_09895</name>
</gene>
<dbReference type="InterPro" id="IPR036249">
    <property type="entry name" value="Thioredoxin-like_sf"/>
</dbReference>
<name>F3KU47_9BURK</name>
<dbReference type="OrthoDB" id="8560325at2"/>
<dbReference type="PIRSF" id="PIRSF006386">
    <property type="entry name" value="HCCAis_GSTk"/>
    <property type="match status" value="1"/>
</dbReference>
<dbReference type="STRING" id="887062.HGR_09895"/>
<feature type="active site" description="Nucleophile" evidence="2">
    <location>
        <position position="12"/>
    </location>
</feature>
<dbReference type="Gene3D" id="3.40.30.10">
    <property type="entry name" value="Glutaredoxin"/>
    <property type="match status" value="1"/>
</dbReference>
<keyword evidence="6" id="KW-1185">Reference proteome</keyword>
<dbReference type="InterPro" id="IPR044087">
    <property type="entry name" value="NahD-like"/>
</dbReference>
<proteinExistence type="inferred from homology"/>
<evidence type="ECO:0000256" key="2">
    <source>
        <dbReference type="PIRSR" id="PIRSR006386-1"/>
    </source>
</evidence>
<evidence type="ECO:0000256" key="3">
    <source>
        <dbReference type="SAM" id="MobiDB-lite"/>
    </source>
</evidence>
<dbReference type="GO" id="GO:0004602">
    <property type="term" value="F:glutathione peroxidase activity"/>
    <property type="evidence" value="ECO:0007669"/>
    <property type="project" value="TreeGrafter"/>
</dbReference>
<dbReference type="AlphaFoldDB" id="F3KU47"/>
<dbReference type="RefSeq" id="WP_006298045.1">
    <property type="nucleotide sequence ID" value="NZ_AEGR01000060.1"/>
</dbReference>
<dbReference type="GO" id="GO:1901170">
    <property type="term" value="P:naphthalene catabolic process"/>
    <property type="evidence" value="ECO:0007669"/>
    <property type="project" value="InterPro"/>
</dbReference>
<dbReference type="InterPro" id="IPR014440">
    <property type="entry name" value="HCCAis_GSTk"/>
</dbReference>
<comment type="similarity">
    <text evidence="1">Belongs to the GST superfamily. NadH family.</text>
</comment>
<evidence type="ECO:0000313" key="5">
    <source>
        <dbReference type="EMBL" id="EGI76597.1"/>
    </source>
</evidence>
<dbReference type="SUPFAM" id="SSF52833">
    <property type="entry name" value="Thioredoxin-like"/>
    <property type="match status" value="1"/>
</dbReference>
<dbReference type="PANTHER" id="PTHR42943:SF2">
    <property type="entry name" value="GLUTATHIONE S-TRANSFERASE KAPPA 1"/>
    <property type="match status" value="1"/>
</dbReference>
<dbReference type="GO" id="GO:0004364">
    <property type="term" value="F:glutathione transferase activity"/>
    <property type="evidence" value="ECO:0007669"/>
    <property type="project" value="TreeGrafter"/>
</dbReference>
<dbReference type="Pfam" id="PF01323">
    <property type="entry name" value="DSBA"/>
    <property type="match status" value="1"/>
</dbReference>
<evidence type="ECO:0000259" key="4">
    <source>
        <dbReference type="Pfam" id="PF01323"/>
    </source>
</evidence>
<dbReference type="CDD" id="cd03022">
    <property type="entry name" value="DsbA_HCCA_Iso"/>
    <property type="match status" value="1"/>
</dbReference>
<dbReference type="GO" id="GO:0006749">
    <property type="term" value="P:glutathione metabolic process"/>
    <property type="evidence" value="ECO:0007669"/>
    <property type="project" value="TreeGrafter"/>
</dbReference>
<feature type="region of interest" description="Disordered" evidence="3">
    <location>
        <begin position="214"/>
        <end position="238"/>
    </location>
</feature>
<dbReference type="EC" id="5.99.1.4" evidence="1"/>
<comment type="catalytic activity">
    <reaction evidence="1">
        <text>2-hydroxychromene-2-carboxylate = (3E)-4-(2-hydroxyphenyl)-2-oxobut-3-enoate</text>
        <dbReference type="Rhea" id="RHEA:27401"/>
        <dbReference type="ChEBI" id="CHEBI:59350"/>
        <dbReference type="ChEBI" id="CHEBI:59353"/>
        <dbReference type="EC" id="5.99.1.4"/>
    </reaction>
</comment>
<comment type="caution">
    <text evidence="5">The sequence shown here is derived from an EMBL/GenBank/DDBJ whole genome shotgun (WGS) entry which is preliminary data.</text>
</comment>
<feature type="domain" description="DSBA-like thioredoxin" evidence="4">
    <location>
        <begin position="4"/>
        <end position="205"/>
    </location>
</feature>
<dbReference type="PANTHER" id="PTHR42943">
    <property type="entry name" value="GLUTATHIONE S-TRANSFERASE KAPPA"/>
    <property type="match status" value="1"/>
</dbReference>
<dbReference type="eggNOG" id="COG3917">
    <property type="taxonomic scope" value="Bacteria"/>
</dbReference>
<evidence type="ECO:0000313" key="6">
    <source>
        <dbReference type="Proteomes" id="UP000016368"/>
    </source>
</evidence>
<protein>
    <recommendedName>
        <fullName evidence="1">2-hydroxychromene-2-carboxylate isomerase</fullName>
        <ecNumber evidence="1">5.99.1.4</ecNumber>
    </recommendedName>
</protein>
<keyword evidence="1" id="KW-0413">Isomerase</keyword>
<feature type="compositionally biased region" description="Low complexity" evidence="3">
    <location>
        <begin position="221"/>
        <end position="238"/>
    </location>
</feature>
<accession>F3KU47</accession>
<reference evidence="5 6" key="1">
    <citation type="journal article" date="2011" name="EMBO J.">
        <title>Structural diversity of bacterial flagellar motors.</title>
        <authorList>
            <person name="Chen S."/>
            <person name="Beeby M."/>
            <person name="Murphy G.E."/>
            <person name="Leadbetter J.R."/>
            <person name="Hendrixson D.R."/>
            <person name="Briegel A."/>
            <person name="Li Z."/>
            <person name="Shi J."/>
            <person name="Tocheva E.I."/>
            <person name="Muller A."/>
            <person name="Dobro M.J."/>
            <person name="Jensen G.J."/>
        </authorList>
    </citation>
    <scope>NUCLEOTIDE SEQUENCE [LARGE SCALE GENOMIC DNA]</scope>
    <source>
        <strain evidence="5 6">ATCC 19624</strain>
    </source>
</reference>
<dbReference type="InterPro" id="IPR001853">
    <property type="entry name" value="DSBA-like_thioredoxin_dom"/>
</dbReference>